<evidence type="ECO:0000259" key="4">
    <source>
        <dbReference type="PROSITE" id="PS50111"/>
    </source>
</evidence>
<dbReference type="GO" id="GO:0007165">
    <property type="term" value="P:signal transduction"/>
    <property type="evidence" value="ECO:0007669"/>
    <property type="project" value="UniProtKB-KW"/>
</dbReference>
<proteinExistence type="predicted"/>
<dbReference type="CDD" id="cd18773">
    <property type="entry name" value="PDC1_HK_sensor"/>
    <property type="match status" value="1"/>
</dbReference>
<feature type="domain" description="Methyl-accepting transducer" evidence="4">
    <location>
        <begin position="432"/>
        <end position="655"/>
    </location>
</feature>
<dbReference type="InterPro" id="IPR029151">
    <property type="entry name" value="Sensor-like_sf"/>
</dbReference>
<keyword evidence="1 2" id="KW-0807">Transducer</keyword>
<gene>
    <name evidence="5" type="ORF">XJ32_09420</name>
</gene>
<evidence type="ECO:0000256" key="3">
    <source>
        <dbReference type="SAM" id="Phobius"/>
    </source>
</evidence>
<organism evidence="5 6">
    <name type="scientific">Helicobacter bilis</name>
    <dbReference type="NCBI Taxonomy" id="37372"/>
    <lineage>
        <taxon>Bacteria</taxon>
        <taxon>Pseudomonadati</taxon>
        <taxon>Campylobacterota</taxon>
        <taxon>Epsilonproteobacteria</taxon>
        <taxon>Campylobacterales</taxon>
        <taxon>Helicobacteraceae</taxon>
        <taxon>Helicobacter</taxon>
    </lineage>
</organism>
<dbReference type="GO" id="GO:0016020">
    <property type="term" value="C:membrane"/>
    <property type="evidence" value="ECO:0007669"/>
    <property type="project" value="InterPro"/>
</dbReference>
<dbReference type="PROSITE" id="PS50111">
    <property type="entry name" value="CHEMOTAXIS_TRANSDUC_2"/>
    <property type="match status" value="1"/>
</dbReference>
<keyword evidence="3" id="KW-0812">Transmembrane</keyword>
<evidence type="ECO:0000313" key="6">
    <source>
        <dbReference type="Proteomes" id="UP000188298"/>
    </source>
</evidence>
<feature type="transmembrane region" description="Helical" evidence="3">
    <location>
        <begin position="280"/>
        <end position="306"/>
    </location>
</feature>
<name>A0A1Q2LIP2_9HELI</name>
<accession>A0A1Q2LIP2</accession>
<dbReference type="Gene3D" id="1.20.120.1530">
    <property type="match status" value="1"/>
</dbReference>
<dbReference type="RefSeq" id="WP_077389319.1">
    <property type="nucleotide sequence ID" value="NZ_CP019645.1"/>
</dbReference>
<sequence>MSRKMSLSIVIVLVLCFTFFGVVEYVKQRNMFIGNSIAENNNRVKVMTTYVDILMKRQFDFAEKVAKDLSRNHEQFFTRSSLPAYLHSIAMVSGVLQVYVSWSNDGFTYTAAKAEEYKVRTMKYSDGRVYDARERPWFQQALQTQSVGNTESYKDVATGNGVITIFAPIKIDNNVVGAVGVDVDLVEFAADIRAIKTDKREVSIFRDVFYVHPNQSFVMAEGNPDAKHSLSVGKAAAKSGAPFDFHRMGESDKKHGICQQSSLDWSVCIVSSENEYKPHLIGLFLSNVVWFVGIIIVAGAVVVLVVRRNLQPLNVIESDLSAFFKFLSYQSKTPPKTTLIKNKDEFGKMSHRINKEIEEIVALRHDEQSLLQSINDLIAEAKDGRFGSQIDIVSNNPNLQGVVDALNTMSGILKKNICADIARINIVLDAVSKEDYSQQINEPVGIETGINIAIAQFANMLKMNAGLIDKLASYSKSLDDNTRNLHKSSMQQAQGVEDTAGSIAHITESIGNINEQSKSIIKQSEDIKSVIGIIRDIADQTNLLALNAAIEAARAGEHGRGFAVVADEVRKLAERTQKSLGEIEANTTILTQGIMDISSLISEQNDKILHINDNISAISEATQENADIADSTHEVGAKIYEIVESVSTQLASKKF</sequence>
<keyword evidence="3" id="KW-1133">Transmembrane helix</keyword>
<dbReference type="PANTHER" id="PTHR32089:SF112">
    <property type="entry name" value="LYSOZYME-LIKE PROTEIN-RELATED"/>
    <property type="match status" value="1"/>
</dbReference>
<dbReference type="Gene3D" id="3.30.450.20">
    <property type="entry name" value="PAS domain"/>
    <property type="match status" value="2"/>
</dbReference>
<evidence type="ECO:0000256" key="2">
    <source>
        <dbReference type="PROSITE-ProRule" id="PRU00284"/>
    </source>
</evidence>
<reference evidence="5 6" key="1">
    <citation type="submission" date="2017-02" db="EMBL/GenBank/DDBJ databases">
        <title>Whole genome sequencing of Helicobacter bilis strain AAQJH.</title>
        <authorList>
            <person name="Conlan S."/>
            <person name="Thomas P.J."/>
            <person name="Mullikin J."/>
            <person name="Palmore T.N."/>
            <person name="Frank K.M."/>
            <person name="Segre J.A."/>
        </authorList>
    </citation>
    <scope>NUCLEOTIDE SEQUENCE [LARGE SCALE GENOMIC DNA]</scope>
    <source>
        <strain evidence="5 6">AAQJH</strain>
    </source>
</reference>
<dbReference type="Pfam" id="PF22673">
    <property type="entry name" value="MCP-like_PDC_1"/>
    <property type="match status" value="1"/>
</dbReference>
<dbReference type="SMART" id="SM00283">
    <property type="entry name" value="MA"/>
    <property type="match status" value="1"/>
</dbReference>
<dbReference type="AlphaFoldDB" id="A0A1Q2LIP2"/>
<dbReference type="InterPro" id="IPR004089">
    <property type="entry name" value="MCPsignal_dom"/>
</dbReference>
<keyword evidence="3" id="KW-0472">Membrane</keyword>
<evidence type="ECO:0000256" key="1">
    <source>
        <dbReference type="ARBA" id="ARBA00023224"/>
    </source>
</evidence>
<dbReference type="Pfam" id="PF00015">
    <property type="entry name" value="MCPsignal"/>
    <property type="match status" value="1"/>
</dbReference>
<evidence type="ECO:0000313" key="5">
    <source>
        <dbReference type="EMBL" id="AQQ60271.1"/>
    </source>
</evidence>
<dbReference type="EMBL" id="CP019645">
    <property type="protein sequence ID" value="AQQ60271.1"/>
    <property type="molecule type" value="Genomic_DNA"/>
</dbReference>
<dbReference type="SUPFAM" id="SSF58104">
    <property type="entry name" value="Methyl-accepting chemotaxis protein (MCP) signaling domain"/>
    <property type="match status" value="1"/>
</dbReference>
<dbReference type="PANTHER" id="PTHR32089">
    <property type="entry name" value="METHYL-ACCEPTING CHEMOTAXIS PROTEIN MCPB"/>
    <property type="match status" value="1"/>
</dbReference>
<dbReference type="KEGG" id="hbl:XJ32_09420"/>
<dbReference type="Proteomes" id="UP000188298">
    <property type="component" value="Chromosome"/>
</dbReference>
<protein>
    <recommendedName>
        <fullName evidence="4">Methyl-accepting transducer domain-containing protein</fullName>
    </recommendedName>
</protein>
<dbReference type="Gene3D" id="1.10.287.950">
    <property type="entry name" value="Methyl-accepting chemotaxis protein"/>
    <property type="match status" value="1"/>
</dbReference>
<dbReference type="SUPFAM" id="SSF103190">
    <property type="entry name" value="Sensory domain-like"/>
    <property type="match status" value="1"/>
</dbReference>